<name>A0A0F8WZL8_9ZZZZ</name>
<proteinExistence type="predicted"/>
<evidence type="ECO:0000256" key="1">
    <source>
        <dbReference type="SAM" id="Phobius"/>
    </source>
</evidence>
<feature type="transmembrane region" description="Helical" evidence="1">
    <location>
        <begin position="12"/>
        <end position="34"/>
    </location>
</feature>
<dbReference type="Pfam" id="PF23858">
    <property type="entry name" value="DUF7220"/>
    <property type="match status" value="1"/>
</dbReference>
<reference evidence="2" key="1">
    <citation type="journal article" date="2015" name="Nature">
        <title>Complex archaea that bridge the gap between prokaryotes and eukaryotes.</title>
        <authorList>
            <person name="Spang A."/>
            <person name="Saw J.H."/>
            <person name="Jorgensen S.L."/>
            <person name="Zaremba-Niedzwiedzka K."/>
            <person name="Martijn J."/>
            <person name="Lind A.E."/>
            <person name="van Eijk R."/>
            <person name="Schleper C."/>
            <person name="Guy L."/>
            <person name="Ettema T.J."/>
        </authorList>
    </citation>
    <scope>NUCLEOTIDE SEQUENCE</scope>
</reference>
<protein>
    <submittedName>
        <fullName evidence="2">Uncharacterized protein</fullName>
    </submittedName>
</protein>
<dbReference type="AlphaFoldDB" id="A0A0F8WZL8"/>
<keyword evidence="1" id="KW-0472">Membrane</keyword>
<gene>
    <name evidence="2" type="ORF">LCGC14_3089630</name>
</gene>
<feature type="transmembrane region" description="Helical" evidence="1">
    <location>
        <begin position="40"/>
        <end position="60"/>
    </location>
</feature>
<keyword evidence="1" id="KW-0812">Transmembrane</keyword>
<comment type="caution">
    <text evidence="2">The sequence shown here is derived from an EMBL/GenBank/DDBJ whole genome shotgun (WGS) entry which is preliminary data.</text>
</comment>
<keyword evidence="1" id="KW-1133">Transmembrane helix</keyword>
<organism evidence="2">
    <name type="scientific">marine sediment metagenome</name>
    <dbReference type="NCBI Taxonomy" id="412755"/>
    <lineage>
        <taxon>unclassified sequences</taxon>
        <taxon>metagenomes</taxon>
        <taxon>ecological metagenomes</taxon>
    </lineage>
</organism>
<dbReference type="EMBL" id="LAZR01066247">
    <property type="protein sequence ID" value="KKK53950.1"/>
    <property type="molecule type" value="Genomic_DNA"/>
</dbReference>
<accession>A0A0F8WZL8</accession>
<dbReference type="InterPro" id="IPR055644">
    <property type="entry name" value="DUF7220"/>
</dbReference>
<sequence>MQTRKGSILEAILNTASGFIVAMLVWQLLVAPLFGYEVTFYDNFWLTSIFTFVSIVRTYIWRRIFNYFIVKRTGK</sequence>
<evidence type="ECO:0000313" key="2">
    <source>
        <dbReference type="EMBL" id="KKK53950.1"/>
    </source>
</evidence>